<keyword evidence="1" id="KW-0175">Coiled coil</keyword>
<dbReference type="OMA" id="LANNNCM"/>
<proteinExistence type="predicted"/>
<sequence length="180" mass="20661">MTFIIVEHGESENLILNPDCTCKLFLDFIREKCKVDPKDVVDLIDENAWASELFTKNPNENVVSLFSPRGVYILASVELYEDNAIKKITPLLQDWEKKYQFLERKLKHWDKKQQKIAEEKTEAELLQNGAPKENKEGKLNKKKSERGHSASGSSRKETKSPLPDATSSPKKTKKKRKVST</sequence>
<accession>A0A8W8J2F3</accession>
<evidence type="ECO:0000313" key="3">
    <source>
        <dbReference type="EnsemblMetazoa" id="G16949.1:cds"/>
    </source>
</evidence>
<feature type="compositionally biased region" description="Basic residues" evidence="2">
    <location>
        <begin position="170"/>
        <end position="180"/>
    </location>
</feature>
<dbReference type="PANTHER" id="PTHR33887:SF4">
    <property type="entry name" value="AB2-183"/>
    <property type="match status" value="1"/>
</dbReference>
<dbReference type="Proteomes" id="UP000005408">
    <property type="component" value="Unassembled WGS sequence"/>
</dbReference>
<evidence type="ECO:0000256" key="2">
    <source>
        <dbReference type="SAM" id="MobiDB-lite"/>
    </source>
</evidence>
<keyword evidence="4" id="KW-1185">Reference proteome</keyword>
<dbReference type="Pfam" id="PF15874">
    <property type="entry name" value="Il2rg"/>
    <property type="match status" value="1"/>
</dbReference>
<dbReference type="PANTHER" id="PTHR33887">
    <property type="entry name" value="PB1 DOMAIN-CONTAINING PROTEIN"/>
    <property type="match status" value="1"/>
</dbReference>
<dbReference type="EnsemblMetazoa" id="G16949.1">
    <property type="protein sequence ID" value="G16949.1:cds"/>
    <property type="gene ID" value="G16949"/>
</dbReference>
<name>A0A8W8J2F3_MAGGI</name>
<dbReference type="InterPro" id="IPR039471">
    <property type="entry name" value="CXorf65-like"/>
</dbReference>
<feature type="region of interest" description="Disordered" evidence="2">
    <location>
        <begin position="120"/>
        <end position="180"/>
    </location>
</feature>
<dbReference type="OrthoDB" id="2109241at2759"/>
<reference evidence="3" key="1">
    <citation type="submission" date="2022-08" db="UniProtKB">
        <authorList>
            <consortium name="EnsemblMetazoa"/>
        </authorList>
    </citation>
    <scope>IDENTIFICATION</scope>
    <source>
        <strain evidence="3">05x7-T-G4-1.051#20</strain>
    </source>
</reference>
<evidence type="ECO:0000313" key="4">
    <source>
        <dbReference type="Proteomes" id="UP000005408"/>
    </source>
</evidence>
<protein>
    <submittedName>
        <fullName evidence="3">Uncharacterized protein</fullName>
    </submittedName>
</protein>
<evidence type="ECO:0000256" key="1">
    <source>
        <dbReference type="SAM" id="Coils"/>
    </source>
</evidence>
<feature type="coiled-coil region" evidence="1">
    <location>
        <begin position="92"/>
        <end position="119"/>
    </location>
</feature>
<organism evidence="3 4">
    <name type="scientific">Magallana gigas</name>
    <name type="common">Pacific oyster</name>
    <name type="synonym">Crassostrea gigas</name>
    <dbReference type="NCBI Taxonomy" id="29159"/>
    <lineage>
        <taxon>Eukaryota</taxon>
        <taxon>Metazoa</taxon>
        <taxon>Spiralia</taxon>
        <taxon>Lophotrochozoa</taxon>
        <taxon>Mollusca</taxon>
        <taxon>Bivalvia</taxon>
        <taxon>Autobranchia</taxon>
        <taxon>Pteriomorphia</taxon>
        <taxon>Ostreida</taxon>
        <taxon>Ostreoidea</taxon>
        <taxon>Ostreidae</taxon>
        <taxon>Magallana</taxon>
    </lineage>
</organism>
<dbReference type="AlphaFoldDB" id="A0A8W8J2F3"/>